<accession>A0ABY6N2S2</accession>
<proteinExistence type="predicted"/>
<dbReference type="InterPro" id="IPR021344">
    <property type="entry name" value="DUF2970"/>
</dbReference>
<dbReference type="EMBL" id="CP100390">
    <property type="protein sequence ID" value="UZE96292.1"/>
    <property type="molecule type" value="Genomic_DNA"/>
</dbReference>
<dbReference type="RefSeq" id="WP_265047777.1">
    <property type="nucleotide sequence ID" value="NZ_CP100390.1"/>
</dbReference>
<reference evidence="2" key="1">
    <citation type="submission" date="2022-06" db="EMBL/GenBank/DDBJ databases">
        <title>Alkalimarinus sp. nov., isolated from gut of a Alitta virens.</title>
        <authorList>
            <person name="Yang A.I."/>
            <person name="Shin N.-R."/>
        </authorList>
    </citation>
    <scope>NUCLEOTIDE SEQUENCE</scope>
    <source>
        <strain evidence="2">A2M4</strain>
    </source>
</reference>
<feature type="transmembrane region" description="Helical" evidence="1">
    <location>
        <begin position="54"/>
        <end position="80"/>
    </location>
</feature>
<name>A0ABY6N2S2_9ALTE</name>
<protein>
    <submittedName>
        <fullName evidence="2">DUF2970 domain-containing protein</fullName>
    </submittedName>
</protein>
<dbReference type="Proteomes" id="UP001163739">
    <property type="component" value="Chromosome"/>
</dbReference>
<dbReference type="Pfam" id="PF11174">
    <property type="entry name" value="DUF2970"/>
    <property type="match status" value="1"/>
</dbReference>
<gene>
    <name evidence="2" type="ORF">NKI27_00680</name>
</gene>
<sequence>MMNNPDNTPSPNTSDTTQPKTKLTFWQTLSSVLYALIGVQGRNNAQSSLEEGHIGMFIFVGLLVVGCFIFIVSLVAYLAVSSG</sequence>
<evidence type="ECO:0000313" key="2">
    <source>
        <dbReference type="EMBL" id="UZE96292.1"/>
    </source>
</evidence>
<evidence type="ECO:0000256" key="1">
    <source>
        <dbReference type="SAM" id="Phobius"/>
    </source>
</evidence>
<keyword evidence="3" id="KW-1185">Reference proteome</keyword>
<keyword evidence="1" id="KW-0472">Membrane</keyword>
<keyword evidence="1" id="KW-1133">Transmembrane helix</keyword>
<evidence type="ECO:0000313" key="3">
    <source>
        <dbReference type="Proteomes" id="UP001163739"/>
    </source>
</evidence>
<organism evidence="2 3">
    <name type="scientific">Alkalimarinus alittae</name>
    <dbReference type="NCBI Taxonomy" id="2961619"/>
    <lineage>
        <taxon>Bacteria</taxon>
        <taxon>Pseudomonadati</taxon>
        <taxon>Pseudomonadota</taxon>
        <taxon>Gammaproteobacteria</taxon>
        <taxon>Alteromonadales</taxon>
        <taxon>Alteromonadaceae</taxon>
        <taxon>Alkalimarinus</taxon>
    </lineage>
</organism>
<keyword evidence="1" id="KW-0812">Transmembrane</keyword>